<proteinExistence type="predicted"/>
<dbReference type="STRING" id="446471.Xcel_3199"/>
<organism evidence="1 2">
    <name type="scientific">Xylanimonas cellulosilytica (strain DSM 15894 / JCM 12276 / CECT 5975 / KCTC 9989 / LMG 20990 / NBRC 107835 / XIL07)</name>
    <dbReference type="NCBI Taxonomy" id="446471"/>
    <lineage>
        <taxon>Bacteria</taxon>
        <taxon>Bacillati</taxon>
        <taxon>Actinomycetota</taxon>
        <taxon>Actinomycetes</taxon>
        <taxon>Micrococcales</taxon>
        <taxon>Promicromonosporaceae</taxon>
        <taxon>Xylanimonas</taxon>
    </lineage>
</organism>
<dbReference type="EMBL" id="CP001821">
    <property type="protein sequence ID" value="ACZ32199.1"/>
    <property type="molecule type" value="Genomic_DNA"/>
</dbReference>
<evidence type="ECO:0000313" key="2">
    <source>
        <dbReference type="Proteomes" id="UP000002255"/>
    </source>
</evidence>
<dbReference type="AlphaFoldDB" id="D1C0J6"/>
<reference evidence="2" key="1">
    <citation type="submission" date="2009-11" db="EMBL/GenBank/DDBJ databases">
        <title>The complete chromosome of Xylanimonas cellulosilytica DSM 15894.</title>
        <authorList>
            <consortium name="US DOE Joint Genome Institute (JGI-PGF)"/>
            <person name="Lucas S."/>
            <person name="Copeland A."/>
            <person name="Lapidus A."/>
            <person name="Glavina del Rio T."/>
            <person name="Dalin E."/>
            <person name="Tice H."/>
            <person name="Bruce D."/>
            <person name="Goodwin L."/>
            <person name="Pitluck S."/>
            <person name="Kyrpides N."/>
            <person name="Mavromatis K."/>
            <person name="Ivanova N."/>
            <person name="Mikhailova N."/>
            <person name="Foster B."/>
            <person name="Clum A."/>
            <person name="Brettin T."/>
            <person name="Detter J.C."/>
            <person name="Han C."/>
            <person name="Larimer F."/>
            <person name="Land M."/>
            <person name="Hauser L."/>
            <person name="Markowitz V."/>
            <person name="Cheng J.F."/>
            <person name="Hugenholtz P."/>
            <person name="Woyke T."/>
            <person name="Wu D."/>
            <person name="Gehrich-Schroeter G."/>
            <person name="Schneider S."/>
            <person name="Pukall S.R."/>
            <person name="Klenk H.P."/>
            <person name="Eisen J.A."/>
        </authorList>
    </citation>
    <scope>NUCLEOTIDE SEQUENCE [LARGE SCALE GENOMIC DNA]</scope>
    <source>
        <strain evidence="2">DSM 15894 / CECT 5975 / LMG 20990 / XIL07</strain>
    </source>
</reference>
<accession>D1C0J6</accession>
<reference evidence="1 2" key="2">
    <citation type="journal article" date="2010" name="Stand. Genomic Sci.">
        <title>Complete genome sequence of Xylanimonas cellulosilytica type strain (XIL07).</title>
        <authorList>
            <person name="Foster B."/>
            <person name="Pukall R."/>
            <person name="Abt B."/>
            <person name="Nolan M."/>
            <person name="Glavina Del Rio T."/>
            <person name="Chen F."/>
            <person name="Lucas S."/>
            <person name="Tice H."/>
            <person name="Pitluck S."/>
            <person name="Cheng J.-F."/>
            <person name="Chertkov O."/>
            <person name="Brettin T."/>
            <person name="Han C."/>
            <person name="Detter J.C."/>
            <person name="Bruce D."/>
            <person name="Goodwin L."/>
            <person name="Ivanova N."/>
            <person name="Mavromatis K."/>
            <person name="Pati A."/>
            <person name="Mikhailova N."/>
            <person name="Chen A."/>
            <person name="Palaniappan K."/>
            <person name="Land M."/>
            <person name="Hauser L."/>
            <person name="Chang Y.-J."/>
            <person name="Jeffries C.D."/>
            <person name="Chain P."/>
            <person name="Rohde M."/>
            <person name="Goeker M."/>
            <person name="Bristow J."/>
            <person name="Eisen J.A."/>
            <person name="Markowitz V."/>
            <person name="Hugenholtz P."/>
            <person name="Kyrpides N.C."/>
            <person name="Klenk H.-P."/>
            <person name="Lapidus A."/>
        </authorList>
    </citation>
    <scope>NUCLEOTIDE SEQUENCE [LARGE SCALE GENOMIC DNA]</scope>
    <source>
        <strain evidence="2">DSM 15894 / CECT 5975 / LMG 20990 / XIL07</strain>
    </source>
</reference>
<sequence length="156" mass="15852">MSHTYRSRTRSSRTATCPAADYAALLEIAEVLDLVATCRAELYATAAASAADDADVDADGAAAAAAANAAADEGALRIALFALLDEPTQATWEKVREVEVLPAFLPGLSTPSPLGLTLGDIVYAAGLPDLACPSRAGLLRALRRVAGGQGASPITG</sequence>
<dbReference type="RefSeq" id="WP_012879941.1">
    <property type="nucleotide sequence ID" value="NC_013530.1"/>
</dbReference>
<dbReference type="Proteomes" id="UP000002255">
    <property type="component" value="Chromosome"/>
</dbReference>
<name>D1C0J6_XYLCX</name>
<dbReference type="KEGG" id="xce:Xcel_3199"/>
<dbReference type="OrthoDB" id="5148294at2"/>
<gene>
    <name evidence="1" type="ordered locus">Xcel_3199</name>
</gene>
<evidence type="ECO:0000313" key="1">
    <source>
        <dbReference type="EMBL" id="ACZ32199.1"/>
    </source>
</evidence>
<keyword evidence="2" id="KW-1185">Reference proteome</keyword>
<protein>
    <submittedName>
        <fullName evidence="1">Uncharacterized protein</fullName>
    </submittedName>
</protein>
<dbReference type="HOGENOM" id="CLU_1685899_0_0_11"/>